<dbReference type="GO" id="GO:0016757">
    <property type="term" value="F:glycosyltransferase activity"/>
    <property type="evidence" value="ECO:0007669"/>
    <property type="project" value="TreeGrafter"/>
</dbReference>
<dbReference type="RefSeq" id="WP_302929064.1">
    <property type="nucleotide sequence ID" value="NZ_JAJEPW010000027.1"/>
</dbReference>
<dbReference type="Pfam" id="PF13692">
    <property type="entry name" value="Glyco_trans_1_4"/>
    <property type="match status" value="1"/>
</dbReference>
<dbReference type="InterPro" id="IPR028098">
    <property type="entry name" value="Glyco_trans_4-like_N"/>
</dbReference>
<dbReference type="Gene3D" id="3.40.50.2000">
    <property type="entry name" value="Glycogen Phosphorylase B"/>
    <property type="match status" value="2"/>
</dbReference>
<protein>
    <submittedName>
        <fullName evidence="2">Glycosyltransferase family 4 protein</fullName>
    </submittedName>
</protein>
<dbReference type="CDD" id="cd03808">
    <property type="entry name" value="GT4_CapM-like"/>
    <property type="match status" value="1"/>
</dbReference>
<dbReference type="Pfam" id="PF13477">
    <property type="entry name" value="Glyco_trans_4_2"/>
    <property type="match status" value="1"/>
</dbReference>
<dbReference type="Proteomes" id="UP001199319">
    <property type="component" value="Unassembled WGS sequence"/>
</dbReference>
<sequence length="365" mass="40769">MKILIATNHSYMFYRFRKELVEALMQEHEVILSTPFVGHEDDLQAMGLRCIETDIDRRSINPFKDMKLLKTYRQMLDELQPDMVVTYSIKPNIYMGTACKAKGIPYVANVQGLGTAFEKPVLSSVVSVMYRSALRKAKTAFFENEENAQFFLNKKIISHRQVRVLPGAGINLDEYPCVPMGDDGVCSFLFVGRIMKEKGVDEFFSAARTLKAEFGEEVAFDVVGFYEDAYKEQVDQLVADGIVRFHGFQTDVHPFYEAADCVVLPSYHEGMSNVLLEGAATGRALITSDIPGCREAVEDGVSGYLCPAQDAEGLTQAMRDFAQQSFDRQVQMGQSGRALVERKFDKQLVVAKTLDGLGLPAAVRS</sequence>
<dbReference type="SUPFAM" id="SSF53756">
    <property type="entry name" value="UDP-Glycosyltransferase/glycogen phosphorylase"/>
    <property type="match status" value="1"/>
</dbReference>
<feature type="domain" description="Glycosyltransferase subfamily 4-like N-terminal" evidence="1">
    <location>
        <begin position="2"/>
        <end position="142"/>
    </location>
</feature>
<dbReference type="PANTHER" id="PTHR12526:SF638">
    <property type="entry name" value="SPORE COAT PROTEIN SA"/>
    <property type="match status" value="1"/>
</dbReference>
<evidence type="ECO:0000313" key="2">
    <source>
        <dbReference type="EMBL" id="MCC2129828.1"/>
    </source>
</evidence>
<keyword evidence="3" id="KW-1185">Reference proteome</keyword>
<dbReference type="PANTHER" id="PTHR12526">
    <property type="entry name" value="GLYCOSYLTRANSFERASE"/>
    <property type="match status" value="1"/>
</dbReference>
<proteinExistence type="predicted"/>
<evidence type="ECO:0000259" key="1">
    <source>
        <dbReference type="Pfam" id="PF13477"/>
    </source>
</evidence>
<gene>
    <name evidence="2" type="ORF">LKD37_09900</name>
</gene>
<comment type="caution">
    <text evidence="2">The sequence shown here is derived from an EMBL/GenBank/DDBJ whole genome shotgun (WGS) entry which is preliminary data.</text>
</comment>
<dbReference type="AlphaFoldDB" id="A0AAE3DDC7"/>
<name>A0AAE3DDC7_9FIRM</name>
<accession>A0AAE3DDC7</accession>
<reference evidence="2" key="1">
    <citation type="submission" date="2021-10" db="EMBL/GenBank/DDBJ databases">
        <title>Anaerobic single-cell dispensing facilitates the cultivation of human gut bacteria.</title>
        <authorList>
            <person name="Afrizal A."/>
        </authorList>
    </citation>
    <scope>NUCLEOTIDE SEQUENCE</scope>
    <source>
        <strain evidence="2">CLA-AA-H272</strain>
    </source>
</reference>
<organism evidence="2 3">
    <name type="scientific">Brotocaccenecus cirricatena</name>
    <dbReference type="NCBI Taxonomy" id="3064195"/>
    <lineage>
        <taxon>Bacteria</taxon>
        <taxon>Bacillati</taxon>
        <taxon>Bacillota</taxon>
        <taxon>Clostridia</taxon>
        <taxon>Eubacteriales</taxon>
        <taxon>Oscillospiraceae</taxon>
        <taxon>Brotocaccenecus</taxon>
    </lineage>
</organism>
<dbReference type="EMBL" id="JAJEPW010000027">
    <property type="protein sequence ID" value="MCC2129828.1"/>
    <property type="molecule type" value="Genomic_DNA"/>
</dbReference>
<evidence type="ECO:0000313" key="3">
    <source>
        <dbReference type="Proteomes" id="UP001199319"/>
    </source>
</evidence>